<name>A0A846S1X2_9MICO</name>
<dbReference type="EMBL" id="JAATJN010000001">
    <property type="protein sequence ID" value="NJC57685.1"/>
    <property type="molecule type" value="Genomic_DNA"/>
</dbReference>
<feature type="transmembrane region" description="Helical" evidence="1">
    <location>
        <begin position="39"/>
        <end position="58"/>
    </location>
</feature>
<dbReference type="RefSeq" id="WP_209043975.1">
    <property type="nucleotide sequence ID" value="NZ_BAAAPQ010000040.1"/>
</dbReference>
<dbReference type="Proteomes" id="UP000576792">
    <property type="component" value="Unassembled WGS sequence"/>
</dbReference>
<feature type="transmembrane region" description="Helical" evidence="1">
    <location>
        <begin position="64"/>
        <end position="85"/>
    </location>
</feature>
<evidence type="ECO:0000256" key="1">
    <source>
        <dbReference type="SAM" id="Phobius"/>
    </source>
</evidence>
<evidence type="ECO:0000313" key="3">
    <source>
        <dbReference type="Proteomes" id="UP000576792"/>
    </source>
</evidence>
<proteinExistence type="predicted"/>
<accession>A0A846S1X2</accession>
<keyword evidence="3" id="KW-1185">Reference proteome</keyword>
<gene>
    <name evidence="2" type="ORF">BKA07_002720</name>
</gene>
<protein>
    <submittedName>
        <fullName evidence="2">Uncharacterized protein</fullName>
    </submittedName>
</protein>
<comment type="caution">
    <text evidence="2">The sequence shown here is derived from an EMBL/GenBank/DDBJ whole genome shotgun (WGS) entry which is preliminary data.</text>
</comment>
<keyword evidence="1" id="KW-0812">Transmembrane</keyword>
<dbReference type="AlphaFoldDB" id="A0A846S1X2"/>
<organism evidence="2 3">
    <name type="scientific">Brevibacterium marinum</name>
    <dbReference type="NCBI Taxonomy" id="418643"/>
    <lineage>
        <taxon>Bacteria</taxon>
        <taxon>Bacillati</taxon>
        <taxon>Actinomycetota</taxon>
        <taxon>Actinomycetes</taxon>
        <taxon>Micrococcales</taxon>
        <taxon>Brevibacteriaceae</taxon>
        <taxon>Brevibacterium</taxon>
    </lineage>
</organism>
<sequence>MVLKGLGLGGGADIIPSAFRSNMLQDAASDDMRGRMQGVFIVVAGGLRIPVVLHGSVAEVTNTTVAAAGGGALVTVLVSVRALIFPTFERYRAERGDSDHPRTPVS</sequence>
<reference evidence="2 3" key="1">
    <citation type="submission" date="2020-03" db="EMBL/GenBank/DDBJ databases">
        <title>Sequencing the genomes of 1000 actinobacteria strains.</title>
        <authorList>
            <person name="Klenk H.-P."/>
        </authorList>
    </citation>
    <scope>NUCLEOTIDE SEQUENCE [LARGE SCALE GENOMIC DNA]</scope>
    <source>
        <strain evidence="2 3">DSM 18964</strain>
    </source>
</reference>
<keyword evidence="1" id="KW-1133">Transmembrane helix</keyword>
<keyword evidence="1" id="KW-0472">Membrane</keyword>
<evidence type="ECO:0000313" key="2">
    <source>
        <dbReference type="EMBL" id="NJC57685.1"/>
    </source>
</evidence>